<evidence type="ECO:0000256" key="4">
    <source>
        <dbReference type="ARBA" id="ARBA00022692"/>
    </source>
</evidence>
<keyword evidence="6 8" id="KW-0472">Membrane</keyword>
<feature type="domain" description="Acyltransferase 3" evidence="9">
    <location>
        <begin position="2"/>
        <end position="336"/>
    </location>
</feature>
<evidence type="ECO:0000259" key="9">
    <source>
        <dbReference type="Pfam" id="PF01757"/>
    </source>
</evidence>
<feature type="transmembrane region" description="Helical" evidence="8">
    <location>
        <begin position="160"/>
        <end position="177"/>
    </location>
</feature>
<evidence type="ECO:0000313" key="10">
    <source>
        <dbReference type="EMBL" id="OFI47589.1"/>
    </source>
</evidence>
<feature type="transmembrane region" description="Helical" evidence="8">
    <location>
        <begin position="116"/>
        <end position="140"/>
    </location>
</feature>
<feature type="transmembrane region" description="Helical" evidence="8">
    <location>
        <begin position="295"/>
        <end position="314"/>
    </location>
</feature>
<dbReference type="InterPro" id="IPR050879">
    <property type="entry name" value="Acyltransferase_3"/>
</dbReference>
<feature type="transmembrane region" description="Helical" evidence="8">
    <location>
        <begin position="12"/>
        <end position="36"/>
    </location>
</feature>
<keyword evidence="2" id="KW-1003">Cell membrane</keyword>
<feature type="transmembrane region" description="Helical" evidence="8">
    <location>
        <begin position="254"/>
        <end position="274"/>
    </location>
</feature>
<keyword evidence="11" id="KW-1185">Reference proteome</keyword>
<dbReference type="Pfam" id="PF01757">
    <property type="entry name" value="Acyl_transf_3"/>
    <property type="match status" value="1"/>
</dbReference>
<organism evidence="10 11">
    <name type="scientific">Floricoccus penangensis</name>
    <dbReference type="NCBI Taxonomy" id="1859475"/>
    <lineage>
        <taxon>Bacteria</taxon>
        <taxon>Bacillati</taxon>
        <taxon>Bacillota</taxon>
        <taxon>Bacilli</taxon>
        <taxon>Lactobacillales</taxon>
        <taxon>Streptococcaceae</taxon>
        <taxon>Floricoccus</taxon>
    </lineage>
</organism>
<evidence type="ECO:0000256" key="6">
    <source>
        <dbReference type="ARBA" id="ARBA00023136"/>
    </source>
</evidence>
<dbReference type="EMBL" id="MKIQ01000005">
    <property type="protein sequence ID" value="OFI47589.1"/>
    <property type="molecule type" value="Genomic_DNA"/>
</dbReference>
<name>A0A9Q5JHC7_9LACT</name>
<evidence type="ECO:0000256" key="8">
    <source>
        <dbReference type="SAM" id="Phobius"/>
    </source>
</evidence>
<feature type="transmembrane region" description="Helical" evidence="8">
    <location>
        <begin position="56"/>
        <end position="77"/>
    </location>
</feature>
<dbReference type="GO" id="GO:0005886">
    <property type="term" value="C:plasma membrane"/>
    <property type="evidence" value="ECO:0007669"/>
    <property type="project" value="UniProtKB-SubCell"/>
</dbReference>
<keyword evidence="3" id="KW-0808">Transferase</keyword>
<evidence type="ECO:0000256" key="3">
    <source>
        <dbReference type="ARBA" id="ARBA00022679"/>
    </source>
</evidence>
<dbReference type="PANTHER" id="PTHR23028:SF53">
    <property type="entry name" value="ACYL_TRANSF_3 DOMAIN-CONTAINING PROTEIN"/>
    <property type="match status" value="1"/>
</dbReference>
<dbReference type="PANTHER" id="PTHR23028">
    <property type="entry name" value="ACETYLTRANSFERASE"/>
    <property type="match status" value="1"/>
</dbReference>
<keyword evidence="4 8" id="KW-0812">Transmembrane</keyword>
<evidence type="ECO:0000256" key="1">
    <source>
        <dbReference type="ARBA" id="ARBA00004651"/>
    </source>
</evidence>
<keyword evidence="7" id="KW-0012">Acyltransferase</keyword>
<feature type="transmembrane region" description="Helical" evidence="8">
    <location>
        <begin position="320"/>
        <end position="339"/>
    </location>
</feature>
<dbReference type="AlphaFoldDB" id="A0A9Q5JHC7"/>
<protein>
    <recommendedName>
        <fullName evidence="9">Acyltransferase 3 domain-containing protein</fullName>
    </recommendedName>
</protein>
<dbReference type="GO" id="GO:0016747">
    <property type="term" value="F:acyltransferase activity, transferring groups other than amino-acyl groups"/>
    <property type="evidence" value="ECO:0007669"/>
    <property type="project" value="InterPro"/>
</dbReference>
<evidence type="ECO:0000313" key="11">
    <source>
        <dbReference type="Proteomes" id="UP000177273"/>
    </source>
</evidence>
<feature type="transmembrane region" description="Helical" evidence="8">
    <location>
        <begin position="360"/>
        <end position="382"/>
    </location>
</feature>
<evidence type="ECO:0000256" key="2">
    <source>
        <dbReference type="ARBA" id="ARBA00022475"/>
    </source>
</evidence>
<accession>A0A9Q5JHC7</accession>
<comment type="subcellular location">
    <subcellularLocation>
        <location evidence="1">Cell membrane</location>
        <topology evidence="1">Multi-pass membrane protein</topology>
    </subcellularLocation>
</comment>
<reference evidence="11" key="1">
    <citation type="submission" date="2016-09" db="EMBL/GenBank/DDBJ databases">
        <title>Draft genome sequence of a novel species of the family Streptococcaceae isolated from flowers.</title>
        <authorList>
            <person name="Chuah L.-O."/>
            <person name="Yap K.-P."/>
            <person name="Thong K.L."/>
            <person name="Liong M.T."/>
            <person name="Ahmad R."/>
            <person name="Rusul G."/>
        </authorList>
    </citation>
    <scope>NUCLEOTIDE SEQUENCE [LARGE SCALE GENOMIC DNA]</scope>
    <source>
        <strain evidence="11">HibF3</strain>
    </source>
</reference>
<feature type="transmembrane region" description="Helical" evidence="8">
    <location>
        <begin position="197"/>
        <end position="216"/>
    </location>
</feature>
<evidence type="ECO:0000256" key="7">
    <source>
        <dbReference type="ARBA" id="ARBA00023315"/>
    </source>
</evidence>
<evidence type="ECO:0000256" key="5">
    <source>
        <dbReference type="ARBA" id="ARBA00022989"/>
    </source>
</evidence>
<dbReference type="InterPro" id="IPR002656">
    <property type="entry name" value="Acyl_transf_3_dom"/>
</dbReference>
<comment type="caution">
    <text evidence="10">The sequence shown here is derived from an EMBL/GenBank/DDBJ whole genome shotgun (WGS) entry which is preliminary data.</text>
</comment>
<dbReference type="GO" id="GO:0009103">
    <property type="term" value="P:lipopolysaccharide biosynthetic process"/>
    <property type="evidence" value="ECO:0007669"/>
    <property type="project" value="TreeGrafter"/>
</dbReference>
<dbReference type="Gene3D" id="3.40.50.1110">
    <property type="entry name" value="SGNH hydrolase"/>
    <property type="match status" value="1"/>
</dbReference>
<feature type="transmembrane region" description="Helical" evidence="8">
    <location>
        <begin position="228"/>
        <end position="248"/>
    </location>
</feature>
<sequence>MVLVLIYHFFKNVLPGGFIGVDIFFVFSGYLITSLVIKEIGEKDSFSLLDFYRRRFLRIFPPLLIMVLFTLPLSMLLPSDYRANIGNQAMAALGFVTNLFEIRSGSSYESQFFPHFYVHTWTLSLEFLFYLLGGLFFFLLYKIISKRRKNNLSGENQFKLIVMIASLVGALISIVILELKFNPVNPSVTYYSASSHFYPFFIGSLTATLCGIKLTKSQQRTFEKKDKLIPIITMVVLTIILVIMARLFTFDNPLTFRIGLIATSIVTAVMIANARILSVITTSKEPRVLEFLADISYSMYLWHWPLWIVISYFINNVLVAGILSLILTTVISAVVYYGIEPWFHGKNLDRLIQYWQDKRVRYGVIGALAILLIGDITIGVTAKPISDLESSVYNGELVQTSNKIKELGTAGIQMNTIFNSIYVSSDFKNPLSGLISDEEVVEKNVKYANYTIASSDIKGGVTLIGDSVMLGAAQELADTIPGAVVDAKVSRNYQAGYETFENLLKTGKLGKYVVIGLGTNPMGGAEADYINKMIQELPAGSRLIFIVPYNAKNPTDTLMNTQEFIRDAAKKYDFVTAYEWPTDAQNYVSELEDGVHLIYGKNLKRVYTSGLIKTLNAAAEKPAKKE</sequence>
<dbReference type="InterPro" id="IPR036514">
    <property type="entry name" value="SGNH_hydro_sf"/>
</dbReference>
<keyword evidence="5 8" id="KW-1133">Transmembrane helix</keyword>
<dbReference type="Proteomes" id="UP000177273">
    <property type="component" value="Unassembled WGS sequence"/>
</dbReference>
<proteinExistence type="predicted"/>
<gene>
    <name evidence="10" type="ORF">BG262_09710</name>
</gene>